<evidence type="ECO:0000313" key="9">
    <source>
        <dbReference type="Proteomes" id="UP001228113"/>
    </source>
</evidence>
<dbReference type="InterPro" id="IPR023404">
    <property type="entry name" value="rSAM_horseshoe"/>
</dbReference>
<feature type="domain" description="Radical SAM core" evidence="7">
    <location>
        <begin position="170"/>
        <end position="408"/>
    </location>
</feature>
<dbReference type="InterPro" id="IPR034466">
    <property type="entry name" value="Methyltransferase_Class_B"/>
</dbReference>
<dbReference type="GO" id="GO:0051539">
    <property type="term" value="F:4 iron, 4 sulfur cluster binding"/>
    <property type="evidence" value="ECO:0007669"/>
    <property type="project" value="UniProtKB-KW"/>
</dbReference>
<dbReference type="RefSeq" id="WP_316411072.1">
    <property type="nucleotide sequence ID" value="NZ_AP027081.1"/>
</dbReference>
<dbReference type="CDD" id="cd01335">
    <property type="entry name" value="Radical_SAM"/>
    <property type="match status" value="1"/>
</dbReference>
<gene>
    <name evidence="8" type="ORF">METESE_06500</name>
</gene>
<dbReference type="InterPro" id="IPR006158">
    <property type="entry name" value="Cobalamin-bd"/>
</dbReference>
<dbReference type="SFLD" id="SFLDS00029">
    <property type="entry name" value="Radical_SAM"/>
    <property type="match status" value="1"/>
</dbReference>
<reference evidence="8" key="1">
    <citation type="journal article" date="2023" name="Int. J. Syst. Evol. Microbiol.">
        <title>Mesoterricola silvestris gen. nov., sp. nov., Mesoterricola sediminis sp. nov., Geothrix oryzae sp. nov., Geothrix edaphica sp. nov., Geothrix rubra sp. nov., and Geothrix limicola sp. nov., six novel members of Acidobacteriota isolated from soils.</title>
        <authorList>
            <person name="Itoh H."/>
            <person name="Sugisawa Y."/>
            <person name="Mise K."/>
            <person name="Xu Z."/>
            <person name="Kuniyasu M."/>
            <person name="Ushijima N."/>
            <person name="Kawano K."/>
            <person name="Kobayashi E."/>
            <person name="Shiratori Y."/>
            <person name="Masuda Y."/>
            <person name="Senoo K."/>
        </authorList>
    </citation>
    <scope>NUCLEOTIDE SEQUENCE</scope>
    <source>
        <strain evidence="8">W786</strain>
    </source>
</reference>
<keyword evidence="2" id="KW-0949">S-adenosyl-L-methionine</keyword>
<proteinExistence type="predicted"/>
<dbReference type="Gene3D" id="3.80.30.20">
    <property type="entry name" value="tm_1862 like domain"/>
    <property type="match status" value="1"/>
</dbReference>
<evidence type="ECO:0000256" key="2">
    <source>
        <dbReference type="ARBA" id="ARBA00022691"/>
    </source>
</evidence>
<dbReference type="Pfam" id="PF02310">
    <property type="entry name" value="B12-binding"/>
    <property type="match status" value="1"/>
</dbReference>
<evidence type="ECO:0000259" key="6">
    <source>
        <dbReference type="PROSITE" id="PS51332"/>
    </source>
</evidence>
<dbReference type="NCBIfam" id="TIGR04072">
    <property type="entry name" value="rSAM_ladder_B12"/>
    <property type="match status" value="1"/>
</dbReference>
<evidence type="ECO:0000256" key="5">
    <source>
        <dbReference type="ARBA" id="ARBA00023014"/>
    </source>
</evidence>
<sequence>MSRVLLVSTNVTCDPYPVHPLGMAILAGALAARGHEVAQFDVLAEARPEEAFAARIAAFQPEVLGFSLRNLDSCDSLATTDYPSTARHLVAVARAHTRAPIVLGGPAFSILPAELLAYTGADCGVVGEGEVTGPLVVEALAAGRPVPPIQRGAVPEVLGAPAYDPAIARFYLERSGLLNVQTQRGCDQSCVYCNYADLEGTRIRRREPGAVADDLARARRDLGAEAFFLADALFNGDPGYRELAEEILRRGLDVTWSCYMRPQGLRAEDLRLLKRAGLRAAELGTDAACDATLRGLGKGFTFAEVVEANEAFVEARVPCAHFVMFGGPGETAATVEEGLANLERLRHTVVFAFSGIRILPGTPLLGLAQRQGLATPGAPLLEPLHYFAPGLDRQAMEARIAGVFKGRRDRVFPPSRGRERLEALRALGFKGLLWDTLVRFPVPA</sequence>
<dbReference type="GO" id="GO:0046872">
    <property type="term" value="F:metal ion binding"/>
    <property type="evidence" value="ECO:0007669"/>
    <property type="project" value="UniProtKB-KW"/>
</dbReference>
<dbReference type="Proteomes" id="UP001228113">
    <property type="component" value="Chromosome"/>
</dbReference>
<dbReference type="InterPro" id="IPR051198">
    <property type="entry name" value="BchE-like"/>
</dbReference>
<dbReference type="SUPFAM" id="SSF102114">
    <property type="entry name" value="Radical SAM enzymes"/>
    <property type="match status" value="1"/>
</dbReference>
<dbReference type="InterPro" id="IPR007197">
    <property type="entry name" value="rSAM"/>
</dbReference>
<keyword evidence="5" id="KW-0411">Iron-sulfur</keyword>
<dbReference type="KEGG" id="msea:METESE_06500"/>
<dbReference type="InterPro" id="IPR058240">
    <property type="entry name" value="rSAM_sf"/>
</dbReference>
<dbReference type="PANTHER" id="PTHR43409">
    <property type="entry name" value="ANAEROBIC MAGNESIUM-PROTOPORPHYRIN IX MONOMETHYL ESTER CYCLASE-RELATED"/>
    <property type="match status" value="1"/>
</dbReference>
<dbReference type="Gene3D" id="3.40.50.280">
    <property type="entry name" value="Cobalamin-binding domain"/>
    <property type="match status" value="1"/>
</dbReference>
<evidence type="ECO:0000256" key="4">
    <source>
        <dbReference type="ARBA" id="ARBA00023004"/>
    </source>
</evidence>
<dbReference type="GO" id="GO:0003824">
    <property type="term" value="F:catalytic activity"/>
    <property type="evidence" value="ECO:0007669"/>
    <property type="project" value="InterPro"/>
</dbReference>
<dbReference type="InterPro" id="IPR023969">
    <property type="entry name" value="CHP04072_B12-bd/rSAM"/>
</dbReference>
<name>A0AA48GX58_9BACT</name>
<protein>
    <submittedName>
        <fullName evidence="8">B12-binding domain-containing radical SAM protein</fullName>
    </submittedName>
</protein>
<dbReference type="InterPro" id="IPR006638">
    <property type="entry name" value="Elp3/MiaA/NifB-like_rSAM"/>
</dbReference>
<dbReference type="SFLD" id="SFLDG01123">
    <property type="entry name" value="methyltransferase_(Class_B)"/>
    <property type="match status" value="1"/>
</dbReference>
<evidence type="ECO:0000256" key="3">
    <source>
        <dbReference type="ARBA" id="ARBA00022723"/>
    </source>
</evidence>
<dbReference type="PROSITE" id="PS51332">
    <property type="entry name" value="B12_BINDING"/>
    <property type="match status" value="1"/>
</dbReference>
<dbReference type="GO" id="GO:0031419">
    <property type="term" value="F:cobalamin binding"/>
    <property type="evidence" value="ECO:0007669"/>
    <property type="project" value="InterPro"/>
</dbReference>
<keyword evidence="4" id="KW-0408">Iron</keyword>
<dbReference type="SMART" id="SM00729">
    <property type="entry name" value="Elp3"/>
    <property type="match status" value="1"/>
</dbReference>
<organism evidence="8 9">
    <name type="scientific">Mesoterricola sediminis</name>
    <dbReference type="NCBI Taxonomy" id="2927980"/>
    <lineage>
        <taxon>Bacteria</taxon>
        <taxon>Pseudomonadati</taxon>
        <taxon>Acidobacteriota</taxon>
        <taxon>Holophagae</taxon>
        <taxon>Holophagales</taxon>
        <taxon>Holophagaceae</taxon>
        <taxon>Mesoterricola</taxon>
    </lineage>
</organism>
<keyword evidence="3" id="KW-0479">Metal-binding</keyword>
<dbReference type="PROSITE" id="PS51918">
    <property type="entry name" value="RADICAL_SAM"/>
    <property type="match status" value="1"/>
</dbReference>
<dbReference type="EMBL" id="AP027081">
    <property type="protein sequence ID" value="BDU75692.1"/>
    <property type="molecule type" value="Genomic_DNA"/>
</dbReference>
<dbReference type="PANTHER" id="PTHR43409:SF16">
    <property type="entry name" value="SLR0320 PROTEIN"/>
    <property type="match status" value="1"/>
</dbReference>
<evidence type="ECO:0000256" key="1">
    <source>
        <dbReference type="ARBA" id="ARBA00001966"/>
    </source>
</evidence>
<dbReference type="Pfam" id="PF04055">
    <property type="entry name" value="Radical_SAM"/>
    <property type="match status" value="1"/>
</dbReference>
<comment type="cofactor">
    <cofactor evidence="1">
        <name>[4Fe-4S] cluster</name>
        <dbReference type="ChEBI" id="CHEBI:49883"/>
    </cofactor>
</comment>
<keyword evidence="9" id="KW-1185">Reference proteome</keyword>
<evidence type="ECO:0000313" key="8">
    <source>
        <dbReference type="EMBL" id="BDU75692.1"/>
    </source>
</evidence>
<evidence type="ECO:0000259" key="7">
    <source>
        <dbReference type="PROSITE" id="PS51918"/>
    </source>
</evidence>
<accession>A0AA48GX58</accession>
<dbReference type="GO" id="GO:0005829">
    <property type="term" value="C:cytosol"/>
    <property type="evidence" value="ECO:0007669"/>
    <property type="project" value="TreeGrafter"/>
</dbReference>
<dbReference type="AlphaFoldDB" id="A0AA48GX58"/>
<feature type="domain" description="B12-binding" evidence="6">
    <location>
        <begin position="6"/>
        <end position="147"/>
    </location>
</feature>
<dbReference type="SFLD" id="SFLDG01082">
    <property type="entry name" value="B12-binding_domain_containing"/>
    <property type="match status" value="1"/>
</dbReference>